<dbReference type="InterPro" id="IPR012312">
    <property type="entry name" value="Hemerythrin-like"/>
</dbReference>
<dbReference type="Pfam" id="PF01814">
    <property type="entry name" value="Hemerythrin"/>
    <property type="match status" value="1"/>
</dbReference>
<dbReference type="Proteomes" id="UP001302274">
    <property type="component" value="Unassembled WGS sequence"/>
</dbReference>
<sequence>MENVFEKLGISGSHTLQQVRASIDTDAQDETGFIPLLKEHHDFLKESIKVIMDSKASIPEKREHLSRFFNLLEMHGKAEQETLYVHLQQNTEEEARLEGLSGQDEHDIAFQLRDELLAMNFKTQWNDEIAAKAKVVAALVKNHMKEEESIMFSIAKNDLTDEEMEQMRLDYIAKCRSYLLH</sequence>
<dbReference type="Gene3D" id="1.20.120.520">
    <property type="entry name" value="nmb1532 protein domain like"/>
    <property type="match status" value="1"/>
</dbReference>
<dbReference type="EMBL" id="JAYGJQ010000001">
    <property type="protein sequence ID" value="MEA9356203.1"/>
    <property type="molecule type" value="Genomic_DNA"/>
</dbReference>
<name>A0ABU5VT24_9BACT</name>
<gene>
    <name evidence="2" type="ORF">SHI21_08320</name>
</gene>
<organism evidence="2 3">
    <name type="scientific">Bacteriovorax antarcticus</name>
    <dbReference type="NCBI Taxonomy" id="3088717"/>
    <lineage>
        <taxon>Bacteria</taxon>
        <taxon>Pseudomonadati</taxon>
        <taxon>Bdellovibrionota</taxon>
        <taxon>Bacteriovoracia</taxon>
        <taxon>Bacteriovoracales</taxon>
        <taxon>Bacteriovoracaceae</taxon>
        <taxon>Bacteriovorax</taxon>
    </lineage>
</organism>
<comment type="caution">
    <text evidence="2">The sequence shown here is derived from an EMBL/GenBank/DDBJ whole genome shotgun (WGS) entry which is preliminary data.</text>
</comment>
<evidence type="ECO:0000313" key="2">
    <source>
        <dbReference type="EMBL" id="MEA9356203.1"/>
    </source>
</evidence>
<protein>
    <submittedName>
        <fullName evidence="2">Hemerythrin domain-containing protein</fullName>
    </submittedName>
</protein>
<accession>A0ABU5VT24</accession>
<feature type="domain" description="Hemerythrin-like" evidence="1">
    <location>
        <begin position="34"/>
        <end position="154"/>
    </location>
</feature>
<evidence type="ECO:0000313" key="3">
    <source>
        <dbReference type="Proteomes" id="UP001302274"/>
    </source>
</evidence>
<proteinExistence type="predicted"/>
<evidence type="ECO:0000259" key="1">
    <source>
        <dbReference type="Pfam" id="PF01814"/>
    </source>
</evidence>
<dbReference type="RefSeq" id="WP_323575886.1">
    <property type="nucleotide sequence ID" value="NZ_JAYGJQ010000001.1"/>
</dbReference>
<reference evidence="2 3" key="1">
    <citation type="submission" date="2023-11" db="EMBL/GenBank/DDBJ databases">
        <title>A Novel Polar Bacteriovorax (B. antarcticus) Isolated from the Biocrust in Antarctica.</title>
        <authorList>
            <person name="Mun W."/>
            <person name="Choi S.Y."/>
            <person name="Mitchell R.J."/>
        </authorList>
    </citation>
    <scope>NUCLEOTIDE SEQUENCE [LARGE SCALE GENOMIC DNA]</scope>
    <source>
        <strain evidence="2 3">PP10</strain>
    </source>
</reference>
<keyword evidence="3" id="KW-1185">Reference proteome</keyword>